<dbReference type="PANTHER" id="PTHR45655">
    <property type="entry name" value="GUANYLATE CYCLASE SOLUBLE SUBUNIT BETA-2"/>
    <property type="match status" value="1"/>
</dbReference>
<dbReference type="GO" id="GO:0008074">
    <property type="term" value="C:guanylate cyclase complex, soluble"/>
    <property type="evidence" value="ECO:0007669"/>
    <property type="project" value="TreeGrafter"/>
</dbReference>
<dbReference type="InterPro" id="IPR024096">
    <property type="entry name" value="NO_sig/Golgi_transp_ligand-bd"/>
</dbReference>
<keyword evidence="2" id="KW-0479">Metal-binding</keyword>
<dbReference type="PANTHER" id="PTHR45655:SF2">
    <property type="entry name" value="GUANYLATE CYCLASE SOLUBLE SUBUNIT BETA-1"/>
    <property type="match status" value="1"/>
</dbReference>
<feature type="domain" description="Heme NO-binding" evidence="4">
    <location>
        <begin position="11"/>
        <end position="104"/>
    </location>
</feature>
<comment type="cofactor">
    <cofactor evidence="1">
        <name>heme</name>
        <dbReference type="ChEBI" id="CHEBI:30413"/>
    </cofactor>
</comment>
<dbReference type="GO" id="GO:0020037">
    <property type="term" value="F:heme binding"/>
    <property type="evidence" value="ECO:0007669"/>
    <property type="project" value="InterPro"/>
</dbReference>
<evidence type="ECO:0000256" key="3">
    <source>
        <dbReference type="ARBA" id="ARBA00023004"/>
    </source>
</evidence>
<proteinExistence type="predicted"/>
<accession>A0AAV4SWE1</accession>
<dbReference type="GO" id="GO:0019934">
    <property type="term" value="P:cGMP-mediated signaling"/>
    <property type="evidence" value="ECO:0007669"/>
    <property type="project" value="TreeGrafter"/>
</dbReference>
<name>A0AAV4SWE1_CAEEX</name>
<evidence type="ECO:0000313" key="5">
    <source>
        <dbReference type="EMBL" id="GIY36882.1"/>
    </source>
</evidence>
<evidence type="ECO:0000256" key="2">
    <source>
        <dbReference type="ARBA" id="ARBA00022617"/>
    </source>
</evidence>
<dbReference type="Pfam" id="PF07700">
    <property type="entry name" value="HNOB"/>
    <property type="match status" value="1"/>
</dbReference>
<dbReference type="AlphaFoldDB" id="A0AAV4SWE1"/>
<dbReference type="EMBL" id="BPLR01010104">
    <property type="protein sequence ID" value="GIY36882.1"/>
    <property type="molecule type" value="Genomic_DNA"/>
</dbReference>
<keyword evidence="6" id="KW-1185">Reference proteome</keyword>
<dbReference type="Gene3D" id="3.90.1520.10">
    <property type="entry name" value="H-NOX domain"/>
    <property type="match status" value="1"/>
</dbReference>
<dbReference type="InterPro" id="IPR011644">
    <property type="entry name" value="Heme_NO-bd"/>
</dbReference>
<gene>
    <name evidence="5" type="primary">GUCY1B1</name>
    <name evidence="5" type="ORF">CEXT_209381</name>
</gene>
<keyword evidence="3" id="KW-0408">Iron</keyword>
<evidence type="ECO:0000256" key="1">
    <source>
        <dbReference type="ARBA" id="ARBA00001971"/>
    </source>
</evidence>
<evidence type="ECO:0000259" key="4">
    <source>
        <dbReference type="Pfam" id="PF07700"/>
    </source>
</evidence>
<comment type="caution">
    <text evidence="5">The sequence shown here is derived from an EMBL/GenBank/DDBJ whole genome shotgun (WGS) entry which is preliminary data.</text>
</comment>
<dbReference type="GO" id="GO:0070482">
    <property type="term" value="P:response to oxygen levels"/>
    <property type="evidence" value="ECO:0007669"/>
    <property type="project" value="TreeGrafter"/>
</dbReference>
<dbReference type="GO" id="GO:0004383">
    <property type="term" value="F:guanylate cyclase activity"/>
    <property type="evidence" value="ECO:0007669"/>
    <property type="project" value="TreeGrafter"/>
</dbReference>
<evidence type="ECO:0000313" key="6">
    <source>
        <dbReference type="Proteomes" id="UP001054945"/>
    </source>
</evidence>
<dbReference type="Proteomes" id="UP001054945">
    <property type="component" value="Unassembled WGS sequence"/>
</dbReference>
<organism evidence="5 6">
    <name type="scientific">Caerostris extrusa</name>
    <name type="common">Bark spider</name>
    <name type="synonym">Caerostris bankana</name>
    <dbReference type="NCBI Taxonomy" id="172846"/>
    <lineage>
        <taxon>Eukaryota</taxon>
        <taxon>Metazoa</taxon>
        <taxon>Ecdysozoa</taxon>
        <taxon>Arthropoda</taxon>
        <taxon>Chelicerata</taxon>
        <taxon>Arachnida</taxon>
        <taxon>Araneae</taxon>
        <taxon>Araneomorphae</taxon>
        <taxon>Entelegynae</taxon>
        <taxon>Araneoidea</taxon>
        <taxon>Araneidae</taxon>
        <taxon>Caerostris</taxon>
    </lineage>
</organism>
<keyword evidence="2" id="KW-0349">Heme</keyword>
<sequence>MPPSIERDGKYGFVNHALELLIVRNYGEVMWEKIKKEADIVMEGQFLVRIIYEDEITYQIVFAAEKCLGIKAADILEHFGRMFFDFCQESGYDKILKVLGATQEIFFRIWMLCTII</sequence>
<protein>
    <submittedName>
        <fullName evidence="5">Guanylate cyclase soluble subunit beta-1</fullName>
    </submittedName>
</protein>
<dbReference type="SUPFAM" id="SSF111126">
    <property type="entry name" value="Ligand-binding domain in the NO signalling and Golgi transport"/>
    <property type="match status" value="1"/>
</dbReference>
<reference evidence="5 6" key="1">
    <citation type="submission" date="2021-06" db="EMBL/GenBank/DDBJ databases">
        <title>Caerostris extrusa draft genome.</title>
        <authorList>
            <person name="Kono N."/>
            <person name="Arakawa K."/>
        </authorList>
    </citation>
    <scope>NUCLEOTIDE SEQUENCE [LARGE SCALE GENOMIC DNA]</scope>
</reference>
<dbReference type="InterPro" id="IPR038158">
    <property type="entry name" value="H-NOX_domain_sf"/>
</dbReference>